<dbReference type="Gene3D" id="3.40.1170.60">
    <property type="match status" value="1"/>
</dbReference>
<gene>
    <name evidence="4" type="ORF">H9L01_09940</name>
</gene>
<dbReference type="InterPro" id="IPR036775">
    <property type="entry name" value="DNA_pol_Y-fam_lit_finger_sf"/>
</dbReference>
<evidence type="ECO:0000256" key="2">
    <source>
        <dbReference type="ARBA" id="ARBA00022457"/>
    </source>
</evidence>
<feature type="domain" description="UmuC" evidence="3">
    <location>
        <begin position="17"/>
        <end position="215"/>
    </location>
</feature>
<dbReference type="GO" id="GO:0003887">
    <property type="term" value="F:DNA-directed DNA polymerase activity"/>
    <property type="evidence" value="ECO:0007669"/>
    <property type="project" value="TreeGrafter"/>
</dbReference>
<dbReference type="Pfam" id="PF11799">
    <property type="entry name" value="IMS_C"/>
    <property type="match status" value="1"/>
</dbReference>
<evidence type="ECO:0000313" key="5">
    <source>
        <dbReference type="Proteomes" id="UP000515928"/>
    </source>
</evidence>
<evidence type="ECO:0000313" key="4">
    <source>
        <dbReference type="EMBL" id="QNN60672.1"/>
    </source>
</evidence>
<evidence type="ECO:0000259" key="3">
    <source>
        <dbReference type="PROSITE" id="PS50173"/>
    </source>
</evidence>
<comment type="similarity">
    <text evidence="1">Belongs to the DNA polymerase type-Y family.</text>
</comment>
<dbReference type="GO" id="GO:0009432">
    <property type="term" value="P:SOS response"/>
    <property type="evidence" value="ECO:0007669"/>
    <property type="project" value="TreeGrafter"/>
</dbReference>
<dbReference type="SUPFAM" id="SSF100879">
    <property type="entry name" value="Lesion bypass DNA polymerase (Y-family), little finger domain"/>
    <property type="match status" value="1"/>
</dbReference>
<dbReference type="Gene3D" id="3.30.70.270">
    <property type="match status" value="1"/>
</dbReference>
<evidence type="ECO:0000256" key="1">
    <source>
        <dbReference type="ARBA" id="ARBA00010945"/>
    </source>
</evidence>
<dbReference type="CDD" id="cd01700">
    <property type="entry name" value="PolY_Pol_V_umuC"/>
    <property type="match status" value="1"/>
</dbReference>
<dbReference type="EMBL" id="CP060715">
    <property type="protein sequence ID" value="QNN60672.1"/>
    <property type="molecule type" value="Genomic_DNA"/>
</dbReference>
<dbReference type="Gene3D" id="3.30.1490.100">
    <property type="entry name" value="DNA polymerase, Y-family, little finger domain"/>
    <property type="match status" value="1"/>
</dbReference>
<dbReference type="Pfam" id="PF00817">
    <property type="entry name" value="IMS"/>
    <property type="match status" value="1"/>
</dbReference>
<keyword evidence="5" id="KW-1185">Reference proteome</keyword>
<accession>A0A7G9RYJ7</accession>
<dbReference type="Pfam" id="PF11798">
    <property type="entry name" value="IMS_HHH"/>
    <property type="match status" value="1"/>
</dbReference>
<organism evidence="4 5">
    <name type="scientific">Erysipelothrix inopinata</name>
    <dbReference type="NCBI Taxonomy" id="225084"/>
    <lineage>
        <taxon>Bacteria</taxon>
        <taxon>Bacillati</taxon>
        <taxon>Bacillota</taxon>
        <taxon>Erysipelotrichia</taxon>
        <taxon>Erysipelotrichales</taxon>
        <taxon>Erysipelotrichaceae</taxon>
        <taxon>Erysipelothrix</taxon>
    </lineage>
</organism>
<dbReference type="InterPro" id="IPR050116">
    <property type="entry name" value="DNA_polymerase-Y"/>
</dbReference>
<dbReference type="InterPro" id="IPR024728">
    <property type="entry name" value="PolY_HhH_motif"/>
</dbReference>
<dbReference type="GO" id="GO:0005829">
    <property type="term" value="C:cytosol"/>
    <property type="evidence" value="ECO:0007669"/>
    <property type="project" value="TreeGrafter"/>
</dbReference>
<sequence length="462" mass="52641">MEERLEFDYQKEPSRDILCIDCKSFYASCEAVALNLNPLKAKLVVMSYPSDSPEERGSGLILASSPEAKKAYNISNVSRARDLPFPYPDDLFIAPPRMHLYMKIHKQINNIYRRFVDDENVATYSVDETFLDVTDSLSYFNCSTPYELAKLIQITVYEETGIYTTVGIGDNPLLAKLALDIEAKHNKDMKAEWRYEDVCTKLWPVKEITDIWGIGKRTAKRLEKLGIHSVYDLAQADYYMLKKEMGILGTQLYAHAWGIDRTFLGEHYTPKSKTIGNSQVLNRDYYDKKQIEVVIREMADQVATRLRKENVQTRCVSLWVGYSLSYVDDEGKTGFHKQVNIEATNNSHRIAETLLSIFDKYYDIQIVRNIAVNCTKLDHCRQEQINLFEPVELKDKEKKLDAAVDLVRNKYGFKTMVYASSLTDGGRAIARSSLVGGHAGGLEGIGSEEANHGTKKNKKSIR</sequence>
<dbReference type="AlphaFoldDB" id="A0A7G9RYJ7"/>
<proteinExistence type="inferred from homology"/>
<dbReference type="GO" id="GO:0006281">
    <property type="term" value="P:DNA repair"/>
    <property type="evidence" value="ECO:0007669"/>
    <property type="project" value="InterPro"/>
</dbReference>
<protein>
    <submittedName>
        <fullName evidence="4">Y-family DNA polymerase</fullName>
    </submittedName>
</protein>
<name>A0A7G9RYJ7_9FIRM</name>
<dbReference type="PROSITE" id="PS50173">
    <property type="entry name" value="UMUC"/>
    <property type="match status" value="1"/>
</dbReference>
<dbReference type="KEGG" id="eio:H9L01_09940"/>
<dbReference type="RefSeq" id="WP_187533796.1">
    <property type="nucleotide sequence ID" value="NZ_CBCSHU010000005.1"/>
</dbReference>
<dbReference type="GO" id="GO:0003684">
    <property type="term" value="F:damaged DNA binding"/>
    <property type="evidence" value="ECO:0007669"/>
    <property type="project" value="InterPro"/>
</dbReference>
<dbReference type="GO" id="GO:0042276">
    <property type="term" value="P:error-prone translesion synthesis"/>
    <property type="evidence" value="ECO:0007669"/>
    <property type="project" value="TreeGrafter"/>
</dbReference>
<dbReference type="Gene3D" id="1.10.150.20">
    <property type="entry name" value="5' to 3' exonuclease, C-terminal subdomain"/>
    <property type="match status" value="1"/>
</dbReference>
<dbReference type="InterPro" id="IPR001126">
    <property type="entry name" value="UmuC"/>
</dbReference>
<dbReference type="InterPro" id="IPR017961">
    <property type="entry name" value="DNA_pol_Y-fam_little_finger"/>
</dbReference>
<reference evidence="4 5" key="1">
    <citation type="submission" date="2020-08" db="EMBL/GenBank/DDBJ databases">
        <title>Genome sequence of Erysipelothrix inopinata DSM 15511T.</title>
        <authorList>
            <person name="Hyun D.-W."/>
            <person name="Bae J.-W."/>
        </authorList>
    </citation>
    <scope>NUCLEOTIDE SEQUENCE [LARGE SCALE GENOMIC DNA]</scope>
    <source>
        <strain evidence="4 5">DSM 15511</strain>
    </source>
</reference>
<dbReference type="PANTHER" id="PTHR11076">
    <property type="entry name" value="DNA REPAIR POLYMERASE UMUC / TRANSFERASE FAMILY MEMBER"/>
    <property type="match status" value="1"/>
</dbReference>
<dbReference type="InterPro" id="IPR043128">
    <property type="entry name" value="Rev_trsase/Diguanyl_cyclase"/>
</dbReference>
<dbReference type="InterPro" id="IPR043502">
    <property type="entry name" value="DNA/RNA_pol_sf"/>
</dbReference>
<keyword evidence="2" id="KW-0515">Mutator protein</keyword>
<dbReference type="SUPFAM" id="SSF56672">
    <property type="entry name" value="DNA/RNA polymerases"/>
    <property type="match status" value="1"/>
</dbReference>
<dbReference type="Proteomes" id="UP000515928">
    <property type="component" value="Chromosome"/>
</dbReference>
<dbReference type="PANTHER" id="PTHR11076:SF35">
    <property type="entry name" value="DNA REPAIR PROTEIN HOMOLOG YOBH"/>
    <property type="match status" value="1"/>
</dbReference>